<dbReference type="AlphaFoldDB" id="A0A6A6DGK1"/>
<organism evidence="1 2">
    <name type="scientific">Zopfia rhizophila CBS 207.26</name>
    <dbReference type="NCBI Taxonomy" id="1314779"/>
    <lineage>
        <taxon>Eukaryota</taxon>
        <taxon>Fungi</taxon>
        <taxon>Dikarya</taxon>
        <taxon>Ascomycota</taxon>
        <taxon>Pezizomycotina</taxon>
        <taxon>Dothideomycetes</taxon>
        <taxon>Dothideomycetes incertae sedis</taxon>
        <taxon>Zopfiaceae</taxon>
        <taxon>Zopfia</taxon>
    </lineage>
</organism>
<evidence type="ECO:0000313" key="1">
    <source>
        <dbReference type="EMBL" id="KAF2177522.1"/>
    </source>
</evidence>
<evidence type="ECO:0000313" key="2">
    <source>
        <dbReference type="Proteomes" id="UP000800200"/>
    </source>
</evidence>
<name>A0A6A6DGK1_9PEZI</name>
<dbReference type="EMBL" id="ML994687">
    <property type="protein sequence ID" value="KAF2177522.1"/>
    <property type="molecule type" value="Genomic_DNA"/>
</dbReference>
<keyword evidence="2" id="KW-1185">Reference proteome</keyword>
<accession>A0A6A6DGK1</accession>
<sequence>WRFEEIPAANQRTFLWVFGKPEDMQVWNDFSDHLARGNALAPHFINGKANGGKSTLMRFIVENSETKDALDRWSEVKNWLWNLGTSL</sequence>
<dbReference type="OrthoDB" id="443402at2759"/>
<protein>
    <submittedName>
        <fullName evidence="1">Uncharacterized protein</fullName>
    </submittedName>
</protein>
<gene>
    <name evidence="1" type="ORF">K469DRAFT_602926</name>
</gene>
<dbReference type="Proteomes" id="UP000800200">
    <property type="component" value="Unassembled WGS sequence"/>
</dbReference>
<proteinExistence type="predicted"/>
<feature type="non-terminal residue" evidence="1">
    <location>
        <position position="1"/>
    </location>
</feature>
<reference evidence="1" key="1">
    <citation type="journal article" date="2020" name="Stud. Mycol.">
        <title>101 Dothideomycetes genomes: a test case for predicting lifestyles and emergence of pathogens.</title>
        <authorList>
            <person name="Haridas S."/>
            <person name="Albert R."/>
            <person name="Binder M."/>
            <person name="Bloem J."/>
            <person name="Labutti K."/>
            <person name="Salamov A."/>
            <person name="Andreopoulos B."/>
            <person name="Baker S."/>
            <person name="Barry K."/>
            <person name="Bills G."/>
            <person name="Bluhm B."/>
            <person name="Cannon C."/>
            <person name="Castanera R."/>
            <person name="Culley D."/>
            <person name="Daum C."/>
            <person name="Ezra D."/>
            <person name="Gonzalez J."/>
            <person name="Henrissat B."/>
            <person name="Kuo A."/>
            <person name="Liang C."/>
            <person name="Lipzen A."/>
            <person name="Lutzoni F."/>
            <person name="Magnuson J."/>
            <person name="Mondo S."/>
            <person name="Nolan M."/>
            <person name="Ohm R."/>
            <person name="Pangilinan J."/>
            <person name="Park H.-J."/>
            <person name="Ramirez L."/>
            <person name="Alfaro M."/>
            <person name="Sun H."/>
            <person name="Tritt A."/>
            <person name="Yoshinaga Y."/>
            <person name="Zwiers L.-H."/>
            <person name="Turgeon B."/>
            <person name="Goodwin S."/>
            <person name="Spatafora J."/>
            <person name="Crous P."/>
            <person name="Grigoriev I."/>
        </authorList>
    </citation>
    <scope>NUCLEOTIDE SEQUENCE</scope>
    <source>
        <strain evidence="1">CBS 207.26</strain>
    </source>
</reference>